<gene>
    <name evidence="2" type="ORF">KUF71_019935</name>
</gene>
<reference evidence="2" key="2">
    <citation type="journal article" date="2023" name="BMC Genomics">
        <title>Pest status, molecular evolution, and epigenetic factors derived from the genome assembly of Frankliniella fusca, a thysanopteran phytovirus vector.</title>
        <authorList>
            <person name="Catto M.A."/>
            <person name="Labadie P.E."/>
            <person name="Jacobson A.L."/>
            <person name="Kennedy G.G."/>
            <person name="Srinivasan R."/>
            <person name="Hunt B.G."/>
        </authorList>
    </citation>
    <scope>NUCLEOTIDE SEQUENCE</scope>
    <source>
        <strain evidence="2">PL_HMW_Pooled</strain>
    </source>
</reference>
<feature type="region of interest" description="Disordered" evidence="1">
    <location>
        <begin position="596"/>
        <end position="738"/>
    </location>
</feature>
<feature type="region of interest" description="Disordered" evidence="1">
    <location>
        <begin position="1"/>
        <end position="22"/>
    </location>
</feature>
<sequence length="738" mass="81462">MKTLKHSLGSSKRGSGGSDILGHRRKSNQYIADLRINNAKLATSLSNEKNKYSKIFQCYLGMQKQLSDKQRELRALATIATTGIQKFQSALDLMIEASALMCTVQQKAVNLCPELDPKQKCDFPSQSSAVSPLLDETSSRSTSISVSASNHRERVSFTRGSPGNSTAILGTARPMVQGQVISTHPTISLQRVSVPASSRQGTQHVPPGWDYFTGIGLAVQNNGPSRLSDISEELNESTLTGGESPPSIAVSLDTAALPPQQMPESHVLLERLRPEEREPSTPTVAYDDDDFTAVNFGSYSFCSPHVTRNRSSSPRKRLSSSPKKSSRFVESQEESSSEDESIAMQIVESKRSYLEPKRQLECQEGTSWNYDEAGKFHKDPPRKRNTKKSKSFHNKPLRDSSGTSSKVEPLDKSKISIVLRSPKISEISEIPASENVGASPTLPNDNSFTVCEEVDMSLTECMTSNIQNLQEHLKNANQDEVKDNVDESLVSTSNINEETRKVFVTKRSRRKTVIDSGFDIDQSFLSLNTSMNVDLSTVENNENSPPLQVACDDNHSHHNETVSRNKEMFSPQASFVVLERLPSKILLMNNISRTDLNSRDNVPLKHESVSPGGFSGKASGSEESRCSPVRYSTKCSPGSPSRKRAPSESQGSCEEKVTQIKRNRYKPGPKQFKEGKPTKHGVEPCISAPSAPSSPCSSRNDLSECESIESDDRKRRPRRNAAPVNLKEPKLTTKLRRQ</sequence>
<comment type="caution">
    <text evidence="2">The sequence shown here is derived from an EMBL/GenBank/DDBJ whole genome shotgun (WGS) entry which is preliminary data.</text>
</comment>
<name>A0AAE1GV56_9NEOP</name>
<feature type="compositionally biased region" description="Acidic residues" evidence="1">
    <location>
        <begin position="331"/>
        <end position="341"/>
    </location>
</feature>
<keyword evidence="3" id="KW-1185">Reference proteome</keyword>
<feature type="compositionally biased region" description="Basic and acidic residues" evidence="1">
    <location>
        <begin position="596"/>
        <end position="608"/>
    </location>
</feature>
<feature type="compositionally biased region" description="Basic residues" evidence="1">
    <location>
        <begin position="380"/>
        <end position="395"/>
    </location>
</feature>
<organism evidence="2 3">
    <name type="scientific">Frankliniella fusca</name>
    <dbReference type="NCBI Taxonomy" id="407009"/>
    <lineage>
        <taxon>Eukaryota</taxon>
        <taxon>Metazoa</taxon>
        <taxon>Ecdysozoa</taxon>
        <taxon>Arthropoda</taxon>
        <taxon>Hexapoda</taxon>
        <taxon>Insecta</taxon>
        <taxon>Pterygota</taxon>
        <taxon>Neoptera</taxon>
        <taxon>Paraneoptera</taxon>
        <taxon>Thysanoptera</taxon>
        <taxon>Terebrantia</taxon>
        <taxon>Thripoidea</taxon>
        <taxon>Thripidae</taxon>
        <taxon>Frankliniella</taxon>
    </lineage>
</organism>
<feature type="compositionally biased region" description="Low complexity" evidence="1">
    <location>
        <begin position="684"/>
        <end position="698"/>
    </location>
</feature>
<dbReference type="AlphaFoldDB" id="A0AAE1GV56"/>
<evidence type="ECO:0000256" key="1">
    <source>
        <dbReference type="SAM" id="MobiDB-lite"/>
    </source>
</evidence>
<dbReference type="Proteomes" id="UP001219518">
    <property type="component" value="Unassembled WGS sequence"/>
</dbReference>
<feature type="region of interest" description="Disordered" evidence="1">
    <location>
        <begin position="370"/>
        <end position="409"/>
    </location>
</feature>
<feature type="compositionally biased region" description="Basic and acidic residues" evidence="1">
    <location>
        <begin position="671"/>
        <end position="682"/>
    </location>
</feature>
<dbReference type="EMBL" id="JAHWGI010000134">
    <property type="protein sequence ID" value="KAK3909926.1"/>
    <property type="molecule type" value="Genomic_DNA"/>
</dbReference>
<protein>
    <submittedName>
        <fullName evidence="2">Mediator of RNA polymerase II transcription subunit 28</fullName>
    </submittedName>
</protein>
<accession>A0AAE1GV56</accession>
<proteinExistence type="predicted"/>
<feature type="region of interest" description="Disordered" evidence="1">
    <location>
        <begin position="126"/>
        <end position="147"/>
    </location>
</feature>
<evidence type="ECO:0000313" key="2">
    <source>
        <dbReference type="EMBL" id="KAK3909926.1"/>
    </source>
</evidence>
<evidence type="ECO:0000313" key="3">
    <source>
        <dbReference type="Proteomes" id="UP001219518"/>
    </source>
</evidence>
<reference evidence="2" key="1">
    <citation type="submission" date="2021-07" db="EMBL/GenBank/DDBJ databases">
        <authorList>
            <person name="Catto M.A."/>
            <person name="Jacobson A."/>
            <person name="Kennedy G."/>
            <person name="Labadie P."/>
            <person name="Hunt B.G."/>
            <person name="Srinivasan R."/>
        </authorList>
    </citation>
    <scope>NUCLEOTIDE SEQUENCE</scope>
    <source>
        <strain evidence="2">PL_HMW_Pooled</strain>
        <tissue evidence="2">Head</tissue>
    </source>
</reference>
<feature type="region of interest" description="Disordered" evidence="1">
    <location>
        <begin position="304"/>
        <end position="341"/>
    </location>
</feature>